<dbReference type="Pfam" id="PF06938">
    <property type="entry name" value="DUF1285_N"/>
    <property type="match status" value="1"/>
</dbReference>
<dbReference type="InterPro" id="IPR010707">
    <property type="entry name" value="DUF1285"/>
</dbReference>
<name>A0A1I4ZFK8_9GAMM</name>
<reference evidence="4" key="1">
    <citation type="submission" date="2016-10" db="EMBL/GenBank/DDBJ databases">
        <authorList>
            <person name="Varghese N."/>
            <person name="Submissions S."/>
        </authorList>
    </citation>
    <scope>NUCLEOTIDE SEQUENCE [LARGE SCALE GENOMIC DNA]</scope>
    <source>
        <strain evidence="4">CGMCC 1.6775</strain>
    </source>
</reference>
<evidence type="ECO:0008006" key="5">
    <source>
        <dbReference type="Google" id="ProtNLM"/>
    </source>
</evidence>
<protein>
    <recommendedName>
        <fullName evidence="5">DUF1285 domain-containing protein</fullName>
    </recommendedName>
</protein>
<dbReference type="Gene3D" id="3.10.540.10">
    <property type="entry name" value="duf1285 like domain"/>
    <property type="match status" value="1"/>
</dbReference>
<dbReference type="InterPro" id="IPR023361">
    <property type="entry name" value="DUF1285_beta_roll_sf"/>
</dbReference>
<evidence type="ECO:0000259" key="2">
    <source>
        <dbReference type="Pfam" id="PF21028"/>
    </source>
</evidence>
<evidence type="ECO:0000259" key="1">
    <source>
        <dbReference type="Pfam" id="PF06938"/>
    </source>
</evidence>
<sequence length="188" mass="21191">MNKNPETFAKEVEDTVKKPGLPPLDQWHPELSGDMDMVIRRDGQWIFKGEPLGREAIVRLFSTILRREEDGEFYLVTPVEKWRIQVEDTPLLAHSLEVHGTEDDQVLTLTTNVGETLEISDEHPLEVGQYPDSGEPRPVIKVRHGVEARVVTAAFYELADLVVEKEDAGETVYGVMSHGKFWKVGQGG</sequence>
<dbReference type="OrthoDB" id="3078366at2"/>
<accession>A0A1I4ZFK8</accession>
<dbReference type="EMBL" id="FOUR01000009">
    <property type="protein sequence ID" value="SFN48769.1"/>
    <property type="molecule type" value="Genomic_DNA"/>
</dbReference>
<feature type="domain" description="DUF1285" evidence="1">
    <location>
        <begin position="22"/>
        <end position="89"/>
    </location>
</feature>
<dbReference type="RefSeq" id="WP_092005986.1">
    <property type="nucleotide sequence ID" value="NZ_FOUR01000009.1"/>
</dbReference>
<dbReference type="PIRSF" id="PIRSF029557">
    <property type="entry name" value="UCP029557"/>
    <property type="match status" value="1"/>
</dbReference>
<dbReference type="Pfam" id="PF21028">
    <property type="entry name" value="DUF1285_C"/>
    <property type="match status" value="1"/>
</dbReference>
<feature type="domain" description="DUF1285" evidence="2">
    <location>
        <begin position="90"/>
        <end position="183"/>
    </location>
</feature>
<evidence type="ECO:0000313" key="3">
    <source>
        <dbReference type="EMBL" id="SFN48769.1"/>
    </source>
</evidence>
<dbReference type="Proteomes" id="UP000199339">
    <property type="component" value="Unassembled WGS sequence"/>
</dbReference>
<proteinExistence type="predicted"/>
<evidence type="ECO:0000313" key="4">
    <source>
        <dbReference type="Proteomes" id="UP000199339"/>
    </source>
</evidence>
<organism evidence="3 4">
    <name type="scientific">Marinobacter pelagius</name>
    <dbReference type="NCBI Taxonomy" id="379482"/>
    <lineage>
        <taxon>Bacteria</taxon>
        <taxon>Pseudomonadati</taxon>
        <taxon>Pseudomonadota</taxon>
        <taxon>Gammaproteobacteria</taxon>
        <taxon>Pseudomonadales</taxon>
        <taxon>Marinobacteraceae</taxon>
        <taxon>Marinobacter</taxon>
    </lineage>
</organism>
<gene>
    <name evidence="3" type="ORF">SAMN04487961_3202</name>
</gene>
<keyword evidence="4" id="KW-1185">Reference proteome</keyword>
<dbReference type="Gene3D" id="2.30.270.10">
    <property type="entry name" value="duf1285 protein"/>
    <property type="match status" value="1"/>
</dbReference>
<dbReference type="AlphaFoldDB" id="A0A1I4ZFK8"/>
<dbReference type="InterPro" id="IPR048342">
    <property type="entry name" value="DUF1285_C"/>
</dbReference>
<dbReference type="InterPro" id="IPR048341">
    <property type="entry name" value="DUF1285_N"/>
</dbReference>